<comment type="function">
    <text evidence="14 18">Bifunctional enzyme that catalyzes the epimerization of the S- and R-forms of NAD(P)HX and the dehydration of the S-form of NAD(P)HX at the expense of ADP, which is converted to AMP. This allows the repair of both epimers of NAD(P)HX, a damaged form of NAD(P)H that is a result of enzymatic or heat-dependent hydration.</text>
</comment>
<evidence type="ECO:0000256" key="5">
    <source>
        <dbReference type="ARBA" id="ARBA00022723"/>
    </source>
</evidence>
<evidence type="ECO:0000256" key="13">
    <source>
        <dbReference type="ARBA" id="ARBA00023268"/>
    </source>
</evidence>
<dbReference type="Gene3D" id="3.40.50.10260">
    <property type="entry name" value="YjeF N-terminal domain"/>
    <property type="match status" value="1"/>
</dbReference>
<evidence type="ECO:0000256" key="6">
    <source>
        <dbReference type="ARBA" id="ARBA00022741"/>
    </source>
</evidence>
<evidence type="ECO:0000256" key="2">
    <source>
        <dbReference type="ARBA" id="ARBA00000909"/>
    </source>
</evidence>
<keyword evidence="8 17" id="KW-0521">NADP</keyword>
<dbReference type="PANTHER" id="PTHR12592">
    <property type="entry name" value="ATP-DEPENDENT (S)-NAD(P)H-HYDRATE DEHYDRATASE FAMILY MEMBER"/>
    <property type="match status" value="1"/>
</dbReference>
<dbReference type="PROSITE" id="PS01050">
    <property type="entry name" value="YJEF_C_2"/>
    <property type="match status" value="1"/>
</dbReference>
<evidence type="ECO:0000256" key="12">
    <source>
        <dbReference type="ARBA" id="ARBA00023239"/>
    </source>
</evidence>
<evidence type="ECO:0000256" key="11">
    <source>
        <dbReference type="ARBA" id="ARBA00023235"/>
    </source>
</evidence>
<dbReference type="Pfam" id="PF03853">
    <property type="entry name" value="YjeF_N"/>
    <property type="match status" value="1"/>
</dbReference>
<organism evidence="21 22">
    <name type="scientific">Campylobacter suis</name>
    <dbReference type="NCBI Taxonomy" id="2790657"/>
    <lineage>
        <taxon>Bacteria</taxon>
        <taxon>Pseudomonadati</taxon>
        <taxon>Campylobacterota</taxon>
        <taxon>Epsilonproteobacteria</taxon>
        <taxon>Campylobacterales</taxon>
        <taxon>Campylobacteraceae</taxon>
        <taxon>Campylobacter</taxon>
    </lineage>
</organism>
<keyword evidence="11 17" id="KW-0413">Isomerase</keyword>
<dbReference type="InterPro" id="IPR029056">
    <property type="entry name" value="Ribokinase-like"/>
</dbReference>
<feature type="binding site" evidence="17">
    <location>
        <position position="56"/>
    </location>
    <ligand>
        <name>K(+)</name>
        <dbReference type="ChEBI" id="CHEBI:29103"/>
    </ligand>
</feature>
<comment type="similarity">
    <text evidence="3 18">In the N-terminal section; belongs to the NnrE/AIBP family.</text>
</comment>
<keyword evidence="13" id="KW-0511">Multifunctional enzyme</keyword>
<comment type="caution">
    <text evidence="17">Lacks conserved residue(s) required for the propagation of feature annotation.</text>
</comment>
<dbReference type="CDD" id="cd01171">
    <property type="entry name" value="YXKO-related"/>
    <property type="match status" value="1"/>
</dbReference>
<dbReference type="PIRSF" id="PIRSF017184">
    <property type="entry name" value="Nnr"/>
    <property type="match status" value="1"/>
</dbReference>
<dbReference type="InterPro" id="IPR004443">
    <property type="entry name" value="YjeF_N_dom"/>
</dbReference>
<feature type="binding site" evidence="17">
    <location>
        <position position="149"/>
    </location>
    <ligand>
        <name>(6S)-NADPHX</name>
        <dbReference type="ChEBI" id="CHEBI:64076"/>
    </ligand>
</feature>
<evidence type="ECO:0000256" key="7">
    <source>
        <dbReference type="ARBA" id="ARBA00022840"/>
    </source>
</evidence>
<dbReference type="Pfam" id="PF01256">
    <property type="entry name" value="Carb_kinase"/>
    <property type="match status" value="1"/>
</dbReference>
<keyword evidence="22" id="KW-1185">Reference proteome</keyword>
<keyword evidence="5 17" id="KW-0479">Metal-binding</keyword>
<dbReference type="SUPFAM" id="SSF64153">
    <property type="entry name" value="YjeF N-terminal domain-like"/>
    <property type="match status" value="1"/>
</dbReference>
<dbReference type="InterPro" id="IPR000631">
    <property type="entry name" value="CARKD"/>
</dbReference>
<keyword evidence="9 17" id="KW-0630">Potassium</keyword>
<protein>
    <recommendedName>
        <fullName evidence="17">NAD(P)H-hydrate epimerase</fullName>
        <ecNumber evidence="17">5.1.99.6</ecNumber>
    </recommendedName>
    <alternativeName>
        <fullName evidence="17">NAD(P)HX epimerase</fullName>
    </alternativeName>
</protein>
<comment type="catalytic activity">
    <reaction evidence="2 17 18">
        <text>(6R)-NADPHX = (6S)-NADPHX</text>
        <dbReference type="Rhea" id="RHEA:32227"/>
        <dbReference type="ChEBI" id="CHEBI:64076"/>
        <dbReference type="ChEBI" id="CHEBI:64077"/>
        <dbReference type="EC" id="5.1.99.6"/>
    </reaction>
</comment>
<evidence type="ECO:0000256" key="9">
    <source>
        <dbReference type="ARBA" id="ARBA00022958"/>
    </source>
</evidence>
<comment type="function">
    <text evidence="17">Catalyzes the epimerization of the S- and R-forms of NAD(P)HX, a damaged form of NAD(P)H that is a result of enzymatic or heat-dependent hydration. This is a prerequisite for the S-specific NAD(P)H-hydrate dehydratase to allow the repair of both epimers of NAD(P)HX.</text>
</comment>
<dbReference type="HAMAP" id="MF_01966">
    <property type="entry name" value="NADHX_epimerase"/>
    <property type="match status" value="1"/>
</dbReference>
<dbReference type="EC" id="5.1.99.6" evidence="17"/>
<comment type="caution">
    <text evidence="21">The sequence shown here is derived from an EMBL/GenBank/DDBJ whole genome shotgun (WGS) entry which is preliminary data.</text>
</comment>
<keyword evidence="10 17" id="KW-0520">NAD</keyword>
<comment type="cofactor">
    <cofactor evidence="17 18">
        <name>K(+)</name>
        <dbReference type="ChEBI" id="CHEBI:29103"/>
    </cofactor>
    <text evidence="17 18">Binds 1 potassium ion per subunit.</text>
</comment>
<comment type="catalytic activity">
    <reaction evidence="16 18">
        <text>(6S)-NADPHX + ADP = AMP + phosphate + NADPH + H(+)</text>
        <dbReference type="Rhea" id="RHEA:32235"/>
        <dbReference type="ChEBI" id="CHEBI:15378"/>
        <dbReference type="ChEBI" id="CHEBI:43474"/>
        <dbReference type="ChEBI" id="CHEBI:57783"/>
        <dbReference type="ChEBI" id="CHEBI:64076"/>
        <dbReference type="ChEBI" id="CHEBI:456215"/>
        <dbReference type="ChEBI" id="CHEBI:456216"/>
        <dbReference type="EC" id="4.2.1.136"/>
    </reaction>
</comment>
<evidence type="ECO:0000259" key="20">
    <source>
        <dbReference type="PROSITE" id="PS51385"/>
    </source>
</evidence>
<dbReference type="InterPro" id="IPR030677">
    <property type="entry name" value="Nnr"/>
</dbReference>
<feature type="domain" description="YjeF N-terminal" evidence="20">
    <location>
        <begin position="8"/>
        <end position="205"/>
    </location>
</feature>
<evidence type="ECO:0000256" key="14">
    <source>
        <dbReference type="ARBA" id="ARBA00025153"/>
    </source>
</evidence>
<dbReference type="NCBIfam" id="TIGR00197">
    <property type="entry name" value="yjeF_nterm"/>
    <property type="match status" value="1"/>
</dbReference>
<feature type="domain" description="YjeF C-terminal" evidence="19">
    <location>
        <begin position="213"/>
        <end position="466"/>
    </location>
</feature>
<comment type="similarity">
    <text evidence="17">Belongs to the NnrE/AIBP family.</text>
</comment>
<comment type="catalytic activity">
    <reaction evidence="15 18">
        <text>(6S)-NADHX + ADP = AMP + phosphate + NADH + H(+)</text>
        <dbReference type="Rhea" id="RHEA:32223"/>
        <dbReference type="ChEBI" id="CHEBI:15378"/>
        <dbReference type="ChEBI" id="CHEBI:43474"/>
        <dbReference type="ChEBI" id="CHEBI:57945"/>
        <dbReference type="ChEBI" id="CHEBI:64074"/>
        <dbReference type="ChEBI" id="CHEBI:456215"/>
        <dbReference type="ChEBI" id="CHEBI:456216"/>
        <dbReference type="EC" id="4.2.1.136"/>
    </reaction>
</comment>
<dbReference type="PANTHER" id="PTHR12592:SF0">
    <property type="entry name" value="ATP-DEPENDENT (S)-NAD(P)H-HYDRATE DEHYDRATASE"/>
    <property type="match status" value="1"/>
</dbReference>
<dbReference type="Gene3D" id="3.40.1190.20">
    <property type="match status" value="1"/>
</dbReference>
<reference evidence="21 22" key="1">
    <citation type="submission" date="2020-11" db="EMBL/GenBank/DDBJ databases">
        <authorList>
            <person name="Peeters C."/>
        </authorList>
    </citation>
    <scope>NUCLEOTIDE SEQUENCE [LARGE SCALE GENOMIC DNA]</scope>
    <source>
        <strain evidence="21 22">LMG 8286</strain>
    </source>
</reference>
<dbReference type="SUPFAM" id="SSF53613">
    <property type="entry name" value="Ribokinase-like"/>
    <property type="match status" value="1"/>
</dbReference>
<evidence type="ECO:0000256" key="10">
    <source>
        <dbReference type="ARBA" id="ARBA00023027"/>
    </source>
</evidence>
<feature type="binding site" evidence="17">
    <location>
        <position position="116"/>
    </location>
    <ligand>
        <name>K(+)</name>
        <dbReference type="ChEBI" id="CHEBI:29103"/>
    </ligand>
</feature>
<evidence type="ECO:0000313" key="21">
    <source>
        <dbReference type="EMBL" id="CAD7287959.1"/>
    </source>
</evidence>
<keyword evidence="7 18" id="KW-0067">ATP-binding</keyword>
<keyword evidence="12 18" id="KW-0456">Lyase</keyword>
<evidence type="ECO:0000259" key="19">
    <source>
        <dbReference type="PROSITE" id="PS51383"/>
    </source>
</evidence>
<evidence type="ECO:0000256" key="8">
    <source>
        <dbReference type="ARBA" id="ARBA00022857"/>
    </source>
</evidence>
<evidence type="ECO:0000256" key="18">
    <source>
        <dbReference type="PIRNR" id="PIRNR017184"/>
    </source>
</evidence>
<feature type="binding site" evidence="17">
    <location>
        <begin position="120"/>
        <end position="126"/>
    </location>
    <ligand>
        <name>(6S)-NADPHX</name>
        <dbReference type="ChEBI" id="CHEBI:64076"/>
    </ligand>
</feature>
<evidence type="ECO:0000256" key="16">
    <source>
        <dbReference type="ARBA" id="ARBA00049209"/>
    </source>
</evidence>
<evidence type="ECO:0000256" key="17">
    <source>
        <dbReference type="HAMAP-Rule" id="MF_01966"/>
    </source>
</evidence>
<evidence type="ECO:0000313" key="22">
    <source>
        <dbReference type="Proteomes" id="UP000789359"/>
    </source>
</evidence>
<evidence type="ECO:0000256" key="4">
    <source>
        <dbReference type="ARBA" id="ARBA00009524"/>
    </source>
</evidence>
<dbReference type="RefSeq" id="WP_230056805.1">
    <property type="nucleotide sequence ID" value="NZ_CAJHOE010000002.1"/>
</dbReference>
<dbReference type="EMBL" id="CAJHOE010000002">
    <property type="protein sequence ID" value="CAD7287959.1"/>
    <property type="molecule type" value="Genomic_DNA"/>
</dbReference>
<evidence type="ECO:0000256" key="3">
    <source>
        <dbReference type="ARBA" id="ARBA00006001"/>
    </source>
</evidence>
<dbReference type="InterPro" id="IPR017953">
    <property type="entry name" value="Carbohydrate_kinase_pred_CS"/>
</dbReference>
<keyword evidence="6 17" id="KW-0547">Nucleotide-binding</keyword>
<accession>A0ABM8Q596</accession>
<comment type="catalytic activity">
    <reaction evidence="1 17 18">
        <text>(6R)-NADHX = (6S)-NADHX</text>
        <dbReference type="Rhea" id="RHEA:32215"/>
        <dbReference type="ChEBI" id="CHEBI:64074"/>
        <dbReference type="ChEBI" id="CHEBI:64075"/>
        <dbReference type="EC" id="5.1.99.6"/>
    </reaction>
</comment>
<dbReference type="InterPro" id="IPR036652">
    <property type="entry name" value="YjeF_N_dom_sf"/>
</dbReference>
<comment type="similarity">
    <text evidence="4 18">In the C-terminal section; belongs to the NnrD/CARKD family.</text>
</comment>
<gene>
    <name evidence="21" type="primary">nnr</name>
    <name evidence="17" type="synonym">nnrE</name>
    <name evidence="21" type="ORF">LMG8286_01035</name>
</gene>
<dbReference type="Proteomes" id="UP000789359">
    <property type="component" value="Unassembled WGS sequence"/>
</dbReference>
<dbReference type="PROSITE" id="PS51383">
    <property type="entry name" value="YJEF_C_3"/>
    <property type="match status" value="1"/>
</dbReference>
<evidence type="ECO:0000256" key="1">
    <source>
        <dbReference type="ARBA" id="ARBA00000013"/>
    </source>
</evidence>
<name>A0ABM8Q596_9BACT</name>
<dbReference type="PROSITE" id="PS51385">
    <property type="entry name" value="YJEF_N"/>
    <property type="match status" value="1"/>
</dbReference>
<proteinExistence type="inferred from homology"/>
<feature type="binding site" evidence="17">
    <location>
        <position position="152"/>
    </location>
    <ligand>
        <name>K(+)</name>
        <dbReference type="ChEBI" id="CHEBI:29103"/>
    </ligand>
</feature>
<dbReference type="NCBIfam" id="TIGR00196">
    <property type="entry name" value="yjeF_cterm"/>
    <property type="match status" value="1"/>
</dbReference>
<sequence>MKKLFLNTKKLDERAIDLGLSNEILMENAANALSKHICKHIKKGSKILAIAGKGNNAADAIAALRILAKKYKCEVYLHFDELNDMSKFQLNAAQNFGVKISKDLSTALKGTKCVIDGLFGSGLNKNLNQKEVEIINRLNRFKSYKIACDIPSGLNESGQILGACFKADTTITMGAPKLGLYSDFAKDFVGHIKVADLGISRANFEGMADGYLLTKKELKLPFRTRKNTNKGDFGHAAFISGTFNGACELAALAASSIGAGLVSIISQKPLALDASIMQTTKITPKMNVVALSMGLCENDINNIDFKSLKDKKLVIDASLCRSDKIFDILNKKCVLTPHPAEFCSLLSMANIADLSTKQLQNERFKYAKIWSEKFNGVLVLKGANTIIAKNGRLFILAKGTSLLAKGGSGDVLSGLIAGLLAQGFNPLRAAITATLAHAQAARNFKANSYALTPHDIIKGVKWLKNA</sequence>
<evidence type="ECO:0000256" key="15">
    <source>
        <dbReference type="ARBA" id="ARBA00048238"/>
    </source>
</evidence>